<accession>A0A7E5X1C4</accession>
<evidence type="ECO:0000313" key="3">
    <source>
        <dbReference type="Proteomes" id="UP000322000"/>
    </source>
</evidence>
<organism evidence="3 4">
    <name type="scientific">Trichoplusia ni</name>
    <name type="common">Cabbage looper</name>
    <dbReference type="NCBI Taxonomy" id="7111"/>
    <lineage>
        <taxon>Eukaryota</taxon>
        <taxon>Metazoa</taxon>
        <taxon>Ecdysozoa</taxon>
        <taxon>Arthropoda</taxon>
        <taxon>Hexapoda</taxon>
        <taxon>Insecta</taxon>
        <taxon>Pterygota</taxon>
        <taxon>Neoptera</taxon>
        <taxon>Endopterygota</taxon>
        <taxon>Lepidoptera</taxon>
        <taxon>Glossata</taxon>
        <taxon>Ditrysia</taxon>
        <taxon>Noctuoidea</taxon>
        <taxon>Noctuidae</taxon>
        <taxon>Plusiinae</taxon>
        <taxon>Trichoplusia</taxon>
    </lineage>
</organism>
<name>A0A7E5X1C4_TRINI</name>
<evidence type="ECO:0000313" key="4">
    <source>
        <dbReference type="RefSeq" id="XP_026746479.1"/>
    </source>
</evidence>
<evidence type="ECO:0000256" key="1">
    <source>
        <dbReference type="SAM" id="MobiDB-lite"/>
    </source>
</evidence>
<feature type="region of interest" description="Disordered" evidence="1">
    <location>
        <begin position="124"/>
        <end position="159"/>
    </location>
</feature>
<gene>
    <name evidence="4" type="primary">LOC113507737</name>
</gene>
<dbReference type="GeneID" id="113507737"/>
<dbReference type="RefSeq" id="XP_026746479.1">
    <property type="nucleotide sequence ID" value="XM_026890678.1"/>
</dbReference>
<dbReference type="PANTHER" id="PTHR21505">
    <property type="entry name" value="MADF DOMAIN-CONTAINING PROTEIN-RELATED"/>
    <property type="match status" value="1"/>
</dbReference>
<dbReference type="PROSITE" id="PS51029">
    <property type="entry name" value="MADF"/>
    <property type="match status" value="1"/>
</dbReference>
<proteinExistence type="predicted"/>
<dbReference type="PANTHER" id="PTHR21505:SF12">
    <property type="entry name" value="MADF DOMAIN-CONTAINING PROTEIN-RELATED"/>
    <property type="match status" value="1"/>
</dbReference>
<dbReference type="SMART" id="SM00595">
    <property type="entry name" value="MADF"/>
    <property type="match status" value="1"/>
</dbReference>
<dbReference type="Proteomes" id="UP000322000">
    <property type="component" value="Unplaced"/>
</dbReference>
<dbReference type="InParanoid" id="A0A7E5X1C4"/>
<dbReference type="InterPro" id="IPR006578">
    <property type="entry name" value="MADF-dom"/>
</dbReference>
<dbReference type="KEGG" id="tnl:113507737"/>
<protein>
    <submittedName>
        <fullName evidence="4">Uncharacterized protein LOC113507737</fullName>
    </submittedName>
</protein>
<dbReference type="AlphaFoldDB" id="A0A7E5X1C4"/>
<evidence type="ECO:0000259" key="2">
    <source>
        <dbReference type="PROSITE" id="PS51029"/>
    </source>
</evidence>
<reference evidence="4" key="1">
    <citation type="submission" date="2025-08" db="UniProtKB">
        <authorList>
            <consortium name="RefSeq"/>
        </authorList>
    </citation>
    <scope>IDENTIFICATION</scope>
</reference>
<keyword evidence="3" id="KW-1185">Reference proteome</keyword>
<feature type="domain" description="MADF" evidence="2">
    <location>
        <begin position="12"/>
        <end position="105"/>
    </location>
</feature>
<dbReference type="Pfam" id="PF10545">
    <property type="entry name" value="MADF_DNA_bdg"/>
    <property type="match status" value="1"/>
</dbReference>
<sequence>MAVVWDDETVFKLIELFEKKRILWDCSTKDYKNKIKKNDAWEEISNALAIPKTDVEHKMHILRSQFARERKKMLSTKTTGAGAADIKKSKWKFYEELIFLQSTTTRVGGADTLNETANREDLLATEEPEQQSEQQKPQSPLPPSPLPSTSSKKASKRKVDDNLSEVFEIVKSAKRKMDESKDEYDIYGQYVASELRAVQNETAVIQAKAYINNILIDMRMGKYNYGYGYHSHPGYETASTPASSTSQKELETIEEIVSQIASVEETDSSTQ</sequence>